<evidence type="ECO:0000313" key="3">
    <source>
        <dbReference type="Proteomes" id="UP000015104"/>
    </source>
</evidence>
<keyword evidence="1" id="KW-0732">Signal</keyword>
<dbReference type="EMBL" id="CAEY01000422">
    <property type="status" value="NOT_ANNOTATED_CDS"/>
    <property type="molecule type" value="Genomic_DNA"/>
</dbReference>
<dbReference type="Proteomes" id="UP000015104">
    <property type="component" value="Unassembled WGS sequence"/>
</dbReference>
<name>T1KS31_TETUR</name>
<dbReference type="EnsemblMetazoa" id="tetur19g01660.1">
    <property type="protein sequence ID" value="tetur19g01660.1"/>
    <property type="gene ID" value="tetur19g01660"/>
</dbReference>
<reference evidence="2" key="2">
    <citation type="submission" date="2015-06" db="UniProtKB">
        <authorList>
            <consortium name="EnsemblMetazoa"/>
        </authorList>
    </citation>
    <scope>IDENTIFICATION</scope>
</reference>
<feature type="chain" id="PRO_5004581055" description="ZP domain-containing protein" evidence="1">
    <location>
        <begin position="20"/>
        <end position="440"/>
    </location>
</feature>
<keyword evidence="3" id="KW-1185">Reference proteome</keyword>
<reference evidence="3" key="1">
    <citation type="submission" date="2011-08" db="EMBL/GenBank/DDBJ databases">
        <authorList>
            <person name="Rombauts S."/>
        </authorList>
    </citation>
    <scope>NUCLEOTIDE SEQUENCE</scope>
    <source>
        <strain evidence="3">London</strain>
    </source>
</reference>
<accession>T1KS31</accession>
<evidence type="ECO:0008006" key="4">
    <source>
        <dbReference type="Google" id="ProtNLM"/>
    </source>
</evidence>
<dbReference type="HOGENOM" id="CLU_623076_0_0_1"/>
<sequence>MYSIYVLILVSTFGSSIYCQSCFYTTTACAIPSICCVRLSIPKSIPRTGGLVRIIPNFPVDTDIKNRPGDFILRFQSTIYESSATLKFNFTNNFVCNNISIFISTWTCDIIKQYDSKLNVKEQIEIVEIYARDPGITYAPDYTFPGQKGIIKVQFTYCPNEYFTDYTKFTLNNKNLGHEVDKKHVFFGSLCTFLLTMSGDSAGASFMTVIIKINNRPLATNMTIYIRETPSFEATEWITFQKRPLNLPLRGKNFDSLYQPHYQLFTSKGVKNVTVFESFLTPCRVVNSTLMQCAPLIIEAPVILFARFSMETDIILEIFHDYIVPSYSRPVVHIVLIKQNVTLLKKKCVDVFLKPDSNKMTCLLNETVNKKFQWWVEMTVDNYTLDRYCLVACDTNLWKAKRQPVERYKSKLHGNTLAHPKTLSKHGIATGIDPDSIEET</sequence>
<dbReference type="AlphaFoldDB" id="T1KS31"/>
<protein>
    <recommendedName>
        <fullName evidence="4">ZP domain-containing protein</fullName>
    </recommendedName>
</protein>
<evidence type="ECO:0000313" key="2">
    <source>
        <dbReference type="EnsemblMetazoa" id="tetur19g01660.1"/>
    </source>
</evidence>
<evidence type="ECO:0000256" key="1">
    <source>
        <dbReference type="SAM" id="SignalP"/>
    </source>
</evidence>
<feature type="signal peptide" evidence="1">
    <location>
        <begin position="1"/>
        <end position="19"/>
    </location>
</feature>
<organism evidence="2 3">
    <name type="scientific">Tetranychus urticae</name>
    <name type="common">Two-spotted spider mite</name>
    <dbReference type="NCBI Taxonomy" id="32264"/>
    <lineage>
        <taxon>Eukaryota</taxon>
        <taxon>Metazoa</taxon>
        <taxon>Ecdysozoa</taxon>
        <taxon>Arthropoda</taxon>
        <taxon>Chelicerata</taxon>
        <taxon>Arachnida</taxon>
        <taxon>Acari</taxon>
        <taxon>Acariformes</taxon>
        <taxon>Trombidiformes</taxon>
        <taxon>Prostigmata</taxon>
        <taxon>Eleutherengona</taxon>
        <taxon>Raphignathae</taxon>
        <taxon>Tetranychoidea</taxon>
        <taxon>Tetranychidae</taxon>
        <taxon>Tetranychus</taxon>
    </lineage>
</organism>
<proteinExistence type="predicted"/>